<evidence type="ECO:0000256" key="2">
    <source>
        <dbReference type="ARBA" id="ARBA00022694"/>
    </source>
</evidence>
<dbReference type="GO" id="GO:0016783">
    <property type="term" value="F:sulfurtransferase activity"/>
    <property type="evidence" value="ECO:0007669"/>
    <property type="project" value="TreeGrafter"/>
</dbReference>
<reference evidence="4" key="1">
    <citation type="submission" date="2021-12" db="EMBL/GenBank/DDBJ databases">
        <title>Black yeast isolated from Biological Soil Crust.</title>
        <authorList>
            <person name="Kurbessoian T."/>
        </authorList>
    </citation>
    <scope>NUCLEOTIDE SEQUENCE</scope>
    <source>
        <strain evidence="4">CCFEE 5208</strain>
    </source>
</reference>
<dbReference type="HAMAP" id="MF_03054">
    <property type="entry name" value="CTU2"/>
    <property type="match status" value="1"/>
</dbReference>
<comment type="function">
    <text evidence="3">Plays a central role in 2-thiolation of mcm(5)S(2)U at tRNA wobble positions of tRNA(Lys), tRNA(Glu) and tRNA(Gln). May act by forming a heterodimer with NCS6 that ligates sulfur from thiocarboxylated URM1 onto the uridine of tRNAs at wobble position. Prior mcm(5) tRNA modification by the elongator complex is required for 2-thiolation. May also be involved in protein urmylation.</text>
</comment>
<dbReference type="GO" id="GO:0016779">
    <property type="term" value="F:nucleotidyltransferase activity"/>
    <property type="evidence" value="ECO:0007669"/>
    <property type="project" value="UniProtKB-UniRule"/>
</dbReference>
<dbReference type="GO" id="GO:0032447">
    <property type="term" value="P:protein urmylation"/>
    <property type="evidence" value="ECO:0007669"/>
    <property type="project" value="UniProtKB-UniRule"/>
</dbReference>
<dbReference type="Proteomes" id="UP001168146">
    <property type="component" value="Unassembled WGS sequence"/>
</dbReference>
<dbReference type="GO" id="GO:0000049">
    <property type="term" value="F:tRNA binding"/>
    <property type="evidence" value="ECO:0007669"/>
    <property type="project" value="InterPro"/>
</dbReference>
<dbReference type="AlphaFoldDB" id="A0AAN6J305"/>
<dbReference type="InterPro" id="IPR014729">
    <property type="entry name" value="Rossmann-like_a/b/a_fold"/>
</dbReference>
<dbReference type="Gene3D" id="3.40.50.620">
    <property type="entry name" value="HUPs"/>
    <property type="match status" value="1"/>
</dbReference>
<comment type="caution">
    <text evidence="4">The sequence shown here is derived from an EMBL/GenBank/DDBJ whole genome shotgun (WGS) entry which is preliminary data.</text>
</comment>
<evidence type="ECO:0000313" key="4">
    <source>
        <dbReference type="EMBL" id="KAK0310249.1"/>
    </source>
</evidence>
<gene>
    <name evidence="4" type="primary">CTU2_2</name>
    <name evidence="3" type="synonym">CTU2</name>
    <name evidence="3" type="synonym">NCS2</name>
    <name evidence="4" type="ORF">LTR82_014931</name>
</gene>
<sequence>MTGPPKTRRDNVAVDDSLCRRCQTNAPTITVRTEPLCSPCFNKYVSTKIIKRMESFRVRHAEAGHERVLLLPLSLRVCSIVLLHILSQHLRTQGEKSGRTGYRLHVLYVEDGKGEASVASELFELAKQRYPEHTYSTRPLSDALALPGMQEVLRPHQATTQASTTTTSSSSDLSTILAKLTSATSRTDLHQLLLRKLVVHCAQSHTCEAILWADSTTRLAERTLAETAKGRAFTLPSLTTDGEAPLGVLLYYPMRDLLRKEILSYTSLVSPDLEGLILEEKPRPAVSTRDTSIDELMKQYFSSVEREYPSIVANVVRTTGKLLVERVGEGVEGRCELCDVVLRGHAPERSRLCFGCIRILQGLEAGG</sequence>
<comment type="similarity">
    <text evidence="3">Belongs to the CTU2/NCS2 family.</text>
</comment>
<organism evidence="4 5">
    <name type="scientific">Friedmanniomyces endolithicus</name>
    <dbReference type="NCBI Taxonomy" id="329885"/>
    <lineage>
        <taxon>Eukaryota</taxon>
        <taxon>Fungi</taxon>
        <taxon>Dikarya</taxon>
        <taxon>Ascomycota</taxon>
        <taxon>Pezizomycotina</taxon>
        <taxon>Dothideomycetes</taxon>
        <taxon>Dothideomycetidae</taxon>
        <taxon>Mycosphaerellales</taxon>
        <taxon>Teratosphaeriaceae</taxon>
        <taxon>Friedmanniomyces</taxon>
    </lineage>
</organism>
<accession>A0AAN6J305</accession>
<comment type="pathway">
    <text evidence="3">tRNA modification; 5-methoxycarbonylmethyl-2-thiouridine-tRNA biosynthesis.</text>
</comment>
<evidence type="ECO:0000256" key="3">
    <source>
        <dbReference type="HAMAP-Rule" id="MF_03054"/>
    </source>
</evidence>
<protein>
    <recommendedName>
        <fullName evidence="3">Cytoplasmic tRNA 2-thiolation protein 2</fullName>
    </recommendedName>
</protein>
<dbReference type="GO" id="GO:0005829">
    <property type="term" value="C:cytosol"/>
    <property type="evidence" value="ECO:0007669"/>
    <property type="project" value="TreeGrafter"/>
</dbReference>
<proteinExistence type="inferred from homology"/>
<name>A0AAN6J305_9PEZI</name>
<dbReference type="EMBL" id="JASUXU010000077">
    <property type="protein sequence ID" value="KAK0310249.1"/>
    <property type="molecule type" value="Genomic_DNA"/>
</dbReference>
<dbReference type="Pfam" id="PF10288">
    <property type="entry name" value="CTU2"/>
    <property type="match status" value="1"/>
</dbReference>
<dbReference type="PANTHER" id="PTHR20882:SF14">
    <property type="entry name" value="CYTOPLASMIC TRNA 2-THIOLATION PROTEIN 2"/>
    <property type="match status" value="1"/>
</dbReference>
<keyword evidence="2 3" id="KW-0819">tRNA processing</keyword>
<dbReference type="GO" id="GO:0002143">
    <property type="term" value="P:tRNA wobble position uridine thiolation"/>
    <property type="evidence" value="ECO:0007669"/>
    <property type="project" value="TreeGrafter"/>
</dbReference>
<comment type="subcellular location">
    <subcellularLocation>
        <location evidence="3">Cytoplasm</location>
    </subcellularLocation>
</comment>
<evidence type="ECO:0000313" key="5">
    <source>
        <dbReference type="Proteomes" id="UP001168146"/>
    </source>
</evidence>
<dbReference type="PANTHER" id="PTHR20882">
    <property type="entry name" value="CYTOPLASMIC TRNA 2-THIOLATION PROTEIN 2"/>
    <property type="match status" value="1"/>
</dbReference>
<keyword evidence="1 3" id="KW-0963">Cytoplasm</keyword>
<evidence type="ECO:0000256" key="1">
    <source>
        <dbReference type="ARBA" id="ARBA00022490"/>
    </source>
</evidence>
<dbReference type="InterPro" id="IPR019407">
    <property type="entry name" value="CTU2"/>
</dbReference>